<evidence type="ECO:0000313" key="3">
    <source>
        <dbReference type="Proteomes" id="UP000001383"/>
    </source>
</evidence>
<dbReference type="Pfam" id="PF05368">
    <property type="entry name" value="NmrA"/>
    <property type="match status" value="1"/>
</dbReference>
<dbReference type="HOGENOM" id="CLU_007383_6_5_9"/>
<dbReference type="PANTHER" id="PTHR12126:SF11">
    <property type="entry name" value="NADH DEHYDROGENASE [UBIQUINONE] 1 ALPHA SUBCOMPLEX SUBUNIT 9, MITOCHONDRIAL"/>
    <property type="match status" value="1"/>
</dbReference>
<accession>B9EAX3</accession>
<feature type="domain" description="NmrA-like" evidence="1">
    <location>
        <begin position="2"/>
        <end position="79"/>
    </location>
</feature>
<dbReference type="eggNOG" id="COG0702">
    <property type="taxonomic scope" value="Bacteria"/>
</dbReference>
<dbReference type="PANTHER" id="PTHR12126">
    <property type="entry name" value="NADH-UBIQUINONE OXIDOREDUCTASE 39 KDA SUBUNIT-RELATED"/>
    <property type="match status" value="1"/>
</dbReference>
<dbReference type="EMBL" id="AP009484">
    <property type="protein sequence ID" value="BAH17384.1"/>
    <property type="molecule type" value="Genomic_DNA"/>
</dbReference>
<dbReference type="OrthoDB" id="9808602at2"/>
<dbReference type="Gene3D" id="3.40.50.720">
    <property type="entry name" value="NAD(P)-binding Rossmann-like Domain"/>
    <property type="match status" value="2"/>
</dbReference>
<dbReference type="InterPro" id="IPR036291">
    <property type="entry name" value="NAD(P)-bd_dom_sf"/>
</dbReference>
<dbReference type="STRING" id="458233.MCCL_0677"/>
<dbReference type="RefSeq" id="WP_012656585.1">
    <property type="nucleotide sequence ID" value="NC_011999.1"/>
</dbReference>
<dbReference type="KEGG" id="mcl:MCCL_0677"/>
<dbReference type="SUPFAM" id="SSF51735">
    <property type="entry name" value="NAD(P)-binding Rossmann-fold domains"/>
    <property type="match status" value="1"/>
</dbReference>
<dbReference type="InterPro" id="IPR008030">
    <property type="entry name" value="NmrA-like"/>
</dbReference>
<evidence type="ECO:0000313" key="2">
    <source>
        <dbReference type="EMBL" id="BAH17384.1"/>
    </source>
</evidence>
<dbReference type="AlphaFoldDB" id="B9EAX3"/>
<name>B9EAX3_MACCJ</name>
<dbReference type="InterPro" id="IPR051207">
    <property type="entry name" value="ComplexI_NDUFA9_subunit"/>
</dbReference>
<gene>
    <name evidence="2" type="ordered locus">MCCL_0677</name>
</gene>
<evidence type="ECO:0000259" key="1">
    <source>
        <dbReference type="Pfam" id="PF05368"/>
    </source>
</evidence>
<proteinExistence type="predicted"/>
<organism evidence="2 3">
    <name type="scientific">Macrococcus caseolyticus (strain JCSC5402)</name>
    <name type="common">Macrococcoides caseolyticum</name>
    <dbReference type="NCBI Taxonomy" id="458233"/>
    <lineage>
        <taxon>Bacteria</taxon>
        <taxon>Bacillati</taxon>
        <taxon>Bacillota</taxon>
        <taxon>Bacilli</taxon>
        <taxon>Bacillales</taxon>
        <taxon>Staphylococcaceae</taxon>
        <taxon>Macrococcoides</taxon>
    </lineage>
</organism>
<dbReference type="GO" id="GO:0044877">
    <property type="term" value="F:protein-containing complex binding"/>
    <property type="evidence" value="ECO:0007669"/>
    <property type="project" value="TreeGrafter"/>
</dbReference>
<protein>
    <recommendedName>
        <fullName evidence="1">NmrA-like domain-containing protein</fullName>
    </recommendedName>
</protein>
<dbReference type="Proteomes" id="UP000001383">
    <property type="component" value="Chromosome"/>
</dbReference>
<sequence>MKLLITGATGHSGLFFLEHLNNNSQKISEVICVVRKTSNLNSLKKFTNLNLSTIEGNLTDELFIDQATKGVDVILNIANIRFSELFMRYGYKNNVKWLIGIHTTGRYSKFKSASAEYIAIEDNLLNNRKIDLTILRPTMIYGSMKDHNMSKLIKFLDKCPIFPIFGNGKNLLQPVRAQDLGKAYYDVLNNYETCKNKEYDLSGKDEVEYIEILNLITKKLNKKVKYIKIPINLSYKIANFGQKYIPKFPIKGEQVLRMQEDKVYSHDNAVSDFNYSPMSFKEGINLEVEEYINNYR</sequence>
<reference evidence="2 3" key="1">
    <citation type="journal article" date="2009" name="J. Bacteriol.">
        <title>Complete genome sequence of Macrococcus caseolyticus strain JCSCS5402, reflecting the ancestral genome of the human-pathogenic staphylococci.</title>
        <authorList>
            <person name="Baba T."/>
            <person name="Kuwahara-Arai K."/>
            <person name="Uchiyama I."/>
            <person name="Takeuchi F."/>
            <person name="Ito T."/>
            <person name="Hiramatsu K."/>
        </authorList>
    </citation>
    <scope>NUCLEOTIDE SEQUENCE [LARGE SCALE GENOMIC DNA]</scope>
    <source>
        <strain evidence="2 3">JCSC5402</strain>
    </source>
</reference>